<comment type="catalytic activity">
    <reaction evidence="20">
        <text>diphosphate + H2O = 2 phosphate + H(+)</text>
        <dbReference type="Rhea" id="RHEA:24576"/>
        <dbReference type="ChEBI" id="CHEBI:15377"/>
        <dbReference type="ChEBI" id="CHEBI:15378"/>
        <dbReference type="ChEBI" id="CHEBI:33019"/>
        <dbReference type="ChEBI" id="CHEBI:43474"/>
    </reaction>
    <physiologicalReaction direction="left-to-right" evidence="20">
        <dbReference type="Rhea" id="RHEA:24577"/>
    </physiologicalReaction>
</comment>
<keyword evidence="9" id="KW-0378">Hydrolase</keyword>
<comment type="cofactor">
    <cofactor evidence="26">
        <name>Zn(2+)</name>
        <dbReference type="ChEBI" id="CHEBI:29105"/>
    </cofactor>
    <text evidence="26">Binds 2 Zn(2+) ions.</text>
</comment>
<comment type="catalytic activity">
    <reaction evidence="16">
        <text>AMP + H2O = adenosine + phosphate</text>
        <dbReference type="Rhea" id="RHEA:29375"/>
        <dbReference type="ChEBI" id="CHEBI:15377"/>
        <dbReference type="ChEBI" id="CHEBI:16335"/>
        <dbReference type="ChEBI" id="CHEBI:43474"/>
        <dbReference type="ChEBI" id="CHEBI:456215"/>
    </reaction>
    <physiologicalReaction direction="left-to-right" evidence="16">
        <dbReference type="Rhea" id="RHEA:29376"/>
    </physiologicalReaction>
</comment>
<evidence type="ECO:0000256" key="26">
    <source>
        <dbReference type="PIRSR" id="PIRSR601952-2"/>
    </source>
</evidence>
<evidence type="ECO:0000256" key="21">
    <source>
        <dbReference type="ARBA" id="ARBA00048778"/>
    </source>
</evidence>
<organism evidence="29">
    <name type="scientific">Brachionus rotundiformis</name>
    <dbReference type="NCBI Taxonomy" id="96890"/>
    <lineage>
        <taxon>Eukaryota</taxon>
        <taxon>Metazoa</taxon>
        <taxon>Spiralia</taxon>
        <taxon>Gnathifera</taxon>
        <taxon>Rotifera</taxon>
        <taxon>Eurotatoria</taxon>
        <taxon>Monogononta</taxon>
        <taxon>Pseudotrocha</taxon>
        <taxon>Ploima</taxon>
        <taxon>Brachionidae</taxon>
        <taxon>Brachionus</taxon>
    </lineage>
</organism>
<dbReference type="SUPFAM" id="SSF53649">
    <property type="entry name" value="Alkaline phosphatase-like"/>
    <property type="match status" value="1"/>
</dbReference>
<keyword evidence="14" id="KW-0449">Lipoprotein</keyword>
<dbReference type="GO" id="GO:0098552">
    <property type="term" value="C:side of membrane"/>
    <property type="evidence" value="ECO:0007669"/>
    <property type="project" value="UniProtKB-KW"/>
</dbReference>
<comment type="similarity">
    <text evidence="2 27">Belongs to the alkaline phosphatase family.</text>
</comment>
<keyword evidence="13" id="KW-0325">Glycoprotein</keyword>
<proteinExistence type="evidence at transcript level"/>
<keyword evidence="11 26" id="KW-0460">Magnesium</keyword>
<feature type="binding site" evidence="26">
    <location>
        <position position="63"/>
    </location>
    <ligand>
        <name>Zn(2+)</name>
        <dbReference type="ChEBI" id="CHEBI:29105"/>
        <label>2</label>
    </ligand>
</feature>
<feature type="binding site" evidence="26">
    <location>
        <position position="344"/>
    </location>
    <ligand>
        <name>Mg(2+)</name>
        <dbReference type="ChEBI" id="CHEBI:18420"/>
    </ligand>
</feature>
<feature type="binding site" evidence="26">
    <location>
        <position position="335"/>
    </location>
    <ligand>
        <name>Mg(2+)</name>
        <dbReference type="ChEBI" id="CHEBI:18420"/>
    </ligand>
</feature>
<reference evidence="29" key="1">
    <citation type="submission" date="2021-05" db="EMBL/GenBank/DDBJ databases">
        <authorList>
            <person name="Wang D."/>
            <person name="Handley S.A."/>
            <person name="Tahan S."/>
            <person name="Zhao G."/>
            <person name="Droit L."/>
            <person name="Gilbert M.H."/>
            <person name="Schiro F.R."/>
            <person name="Didier P.J."/>
            <person name="Si X."/>
            <person name="Paredes A."/>
            <person name="Virgin H.W."/>
            <person name="Bohm R.P."/>
            <person name="Mihindukulasuriya K.A."/>
        </authorList>
    </citation>
    <scope>NUCLEOTIDE SEQUENCE</scope>
</reference>
<dbReference type="InterPro" id="IPR001952">
    <property type="entry name" value="Alkaline_phosphatase"/>
</dbReference>
<sequence length="545" mass="60702">MLYCYIFLYIKIFLSLLIDCSKDWSSDVQPEKWNRIAKEKIDQMLNRNLNGKVAKNIILFLGDGMGMSTVTAGRIRKGQLKNNNGEEEITFMESLPHVALSKTYNINAQTADSAGTATAYLTGVKTRIGAIGVDGRAFDCPTSLKSKTESILKWAHYAGKSTGIVTTTRITHASPAANYANSFDRDMESFDGINFKQEHFDQGCKDIAAQLIEENSYINLIFAGGRKKFLSTNHTDYGSTMKGDRIDGRNLIEEWQIKMERQMSKHKFLWNISDFHDLTTGQYDHILGLLNFDHMDYETDRVIKNPIEEPSIIDMTAKAIEILGSNPNGFFLMVEGGKIDHGHHSSQAQLALNDFVVFDEAVGQGVHLTSPNDTLIVVTADHSHVFTIGGYSIRGNPILGININRYSNVSLQNLTYTSLLYGNGPGGIKPDSLRRANLTNIQTEHKNYIQESAVYLKSETHGGEDVAIYSSGPMSFLFDGTVEQNYIAHVMAYSACIGPYNSTKYSKCDMNRGILVKSSAPDFLSSKINLFFLNIPLLLVIKNLN</sequence>
<dbReference type="AlphaFoldDB" id="A0A8K1XFR7"/>
<dbReference type="PANTHER" id="PTHR11596">
    <property type="entry name" value="ALKALINE PHOSPHATASE"/>
    <property type="match status" value="1"/>
</dbReference>
<evidence type="ECO:0000256" key="10">
    <source>
        <dbReference type="ARBA" id="ARBA00022833"/>
    </source>
</evidence>
<dbReference type="EC" id="3.1.3.1" evidence="4"/>
<dbReference type="GO" id="GO:0004035">
    <property type="term" value="F:alkaline phosphatase activity"/>
    <property type="evidence" value="ECO:0007669"/>
    <property type="project" value="UniProtKB-EC"/>
</dbReference>
<feature type="binding site" evidence="26">
    <location>
        <position position="382"/>
    </location>
    <ligand>
        <name>Zn(2+)</name>
        <dbReference type="ChEBI" id="CHEBI:29105"/>
        <label>2</label>
    </ligand>
</feature>
<dbReference type="SMART" id="SM00098">
    <property type="entry name" value="alkPPc"/>
    <property type="match status" value="1"/>
</dbReference>
<dbReference type="GO" id="GO:0046872">
    <property type="term" value="F:metal ion binding"/>
    <property type="evidence" value="ECO:0007669"/>
    <property type="project" value="UniProtKB-KW"/>
</dbReference>
<comment type="catalytic activity">
    <reaction evidence="15">
        <text>a phosphate monoester + H2O = an alcohol + phosphate</text>
        <dbReference type="Rhea" id="RHEA:15017"/>
        <dbReference type="ChEBI" id="CHEBI:15377"/>
        <dbReference type="ChEBI" id="CHEBI:30879"/>
        <dbReference type="ChEBI" id="CHEBI:43474"/>
        <dbReference type="ChEBI" id="CHEBI:67140"/>
        <dbReference type="EC" id="3.1.3.1"/>
    </reaction>
    <physiologicalReaction direction="left-to-right" evidence="15">
        <dbReference type="Rhea" id="RHEA:15018"/>
    </physiologicalReaction>
</comment>
<dbReference type="GO" id="GO:0005886">
    <property type="term" value="C:plasma membrane"/>
    <property type="evidence" value="ECO:0007669"/>
    <property type="project" value="UniProtKB-SubCell"/>
</dbReference>
<evidence type="ECO:0000256" key="13">
    <source>
        <dbReference type="ARBA" id="ARBA00023180"/>
    </source>
</evidence>
<evidence type="ECO:0000256" key="27">
    <source>
        <dbReference type="RuleBase" id="RU003946"/>
    </source>
</evidence>
<evidence type="ECO:0000256" key="20">
    <source>
        <dbReference type="ARBA" id="ARBA00048097"/>
    </source>
</evidence>
<dbReference type="Gene3D" id="3.40.720.10">
    <property type="entry name" value="Alkaline Phosphatase, subunit A"/>
    <property type="match status" value="1"/>
</dbReference>
<evidence type="ECO:0000256" key="28">
    <source>
        <dbReference type="SAM" id="SignalP"/>
    </source>
</evidence>
<evidence type="ECO:0000256" key="22">
    <source>
        <dbReference type="ARBA" id="ARBA00048929"/>
    </source>
</evidence>
<evidence type="ECO:0000256" key="23">
    <source>
        <dbReference type="ARBA" id="ARBA00049444"/>
    </source>
</evidence>
<feature type="binding site" evidence="26">
    <location>
        <position position="340"/>
    </location>
    <ligand>
        <name>Zn(2+)</name>
        <dbReference type="ChEBI" id="CHEBI:29105"/>
        <label>2</label>
    </ligand>
</feature>
<dbReference type="CDD" id="cd16012">
    <property type="entry name" value="ALP"/>
    <property type="match status" value="1"/>
</dbReference>
<evidence type="ECO:0000313" key="29">
    <source>
        <dbReference type="EMBL" id="UHN91761.1"/>
    </source>
</evidence>
<evidence type="ECO:0000256" key="24">
    <source>
        <dbReference type="ARBA" id="ARBA00049526"/>
    </source>
</evidence>
<evidence type="ECO:0000256" key="8">
    <source>
        <dbReference type="ARBA" id="ARBA00022723"/>
    </source>
</evidence>
<evidence type="ECO:0000256" key="12">
    <source>
        <dbReference type="ARBA" id="ARBA00023136"/>
    </source>
</evidence>
<dbReference type="EMBL" id="MZ292754">
    <property type="protein sequence ID" value="UHN91761.1"/>
    <property type="molecule type" value="mRNA"/>
</dbReference>
<name>A0A8K1XFR7_9BILA</name>
<keyword evidence="10 26" id="KW-0862">Zinc</keyword>
<evidence type="ECO:0000256" key="11">
    <source>
        <dbReference type="ARBA" id="ARBA00022842"/>
    </source>
</evidence>
<evidence type="ECO:0000256" key="19">
    <source>
        <dbReference type="ARBA" id="ARBA00042603"/>
    </source>
</evidence>
<evidence type="ECO:0000256" key="1">
    <source>
        <dbReference type="ARBA" id="ARBA00004609"/>
    </source>
</evidence>
<evidence type="ECO:0000256" key="4">
    <source>
        <dbReference type="ARBA" id="ARBA00012647"/>
    </source>
</evidence>
<keyword evidence="7" id="KW-0336">GPI-anchor</keyword>
<comment type="subcellular location">
    <subcellularLocation>
        <location evidence="1">Cell membrane</location>
        <topology evidence="1">Lipid-anchor</topology>
        <topology evidence="1">GPI-anchor</topology>
    </subcellularLocation>
    <subcellularLocation>
        <location evidence="17">Extracellular vesicle membrane</location>
        <topology evidence="17">Lipid-anchor</topology>
        <topology evidence="17">GPI-anchor</topology>
    </subcellularLocation>
</comment>
<comment type="catalytic activity">
    <reaction evidence="23">
        <text>pyridoxal 5'-phosphate + H2O = pyridoxal + phosphate</text>
        <dbReference type="Rhea" id="RHEA:20533"/>
        <dbReference type="ChEBI" id="CHEBI:15377"/>
        <dbReference type="ChEBI" id="CHEBI:17310"/>
        <dbReference type="ChEBI" id="CHEBI:43474"/>
        <dbReference type="ChEBI" id="CHEBI:597326"/>
    </reaction>
    <physiologicalReaction direction="left-to-right" evidence="23">
        <dbReference type="Rhea" id="RHEA:20534"/>
    </physiologicalReaction>
</comment>
<keyword evidence="8 26" id="KW-0479">Metal-binding</keyword>
<feature type="binding site" evidence="26">
    <location>
        <position position="381"/>
    </location>
    <ligand>
        <name>Zn(2+)</name>
        <dbReference type="ChEBI" id="CHEBI:29105"/>
        <label>2</label>
    </ligand>
</feature>
<evidence type="ECO:0000256" key="9">
    <source>
        <dbReference type="ARBA" id="ARBA00022801"/>
    </source>
</evidence>
<evidence type="ECO:0000256" key="3">
    <source>
        <dbReference type="ARBA" id="ARBA00011738"/>
    </source>
</evidence>
<accession>A0A8K1XFR7</accession>
<feature type="chain" id="PRO_5035419537" description="Alkaline phosphatase, tissue-nonspecific isozyme" evidence="28">
    <location>
        <begin position="23"/>
        <end position="545"/>
    </location>
</feature>
<comment type="subunit">
    <text evidence="3">Homodimer.</text>
</comment>
<dbReference type="FunFam" id="3.40.720.10:FF:000008">
    <property type="entry name" value="Alkaline phosphatase"/>
    <property type="match status" value="1"/>
</dbReference>
<dbReference type="PANTHER" id="PTHR11596:SF74">
    <property type="entry name" value="ALKALINE PHOSPHATASE, TISSUE-NONSPECIFIC ISOZYME"/>
    <property type="match status" value="1"/>
</dbReference>
<keyword evidence="5" id="KW-1003">Cell membrane</keyword>
<comment type="catalytic activity">
    <reaction evidence="22">
        <text>phosphoethanolamine + H2O = ethanolamine + phosphate</text>
        <dbReference type="Rhea" id="RHEA:16089"/>
        <dbReference type="ChEBI" id="CHEBI:15377"/>
        <dbReference type="ChEBI" id="CHEBI:43474"/>
        <dbReference type="ChEBI" id="CHEBI:57603"/>
        <dbReference type="ChEBI" id="CHEBI:58190"/>
    </reaction>
    <physiologicalReaction direction="left-to-right" evidence="22">
        <dbReference type="Rhea" id="RHEA:16090"/>
    </physiologicalReaction>
</comment>
<evidence type="ECO:0000256" key="18">
    <source>
        <dbReference type="ARBA" id="ARBA00040525"/>
    </source>
</evidence>
<comment type="cofactor">
    <cofactor evidence="26">
        <name>Mg(2+)</name>
        <dbReference type="ChEBI" id="CHEBI:18420"/>
    </cofactor>
    <text evidence="26">Binds 1 Mg(2+) ion.</text>
</comment>
<feature type="binding site" evidence="26">
    <location>
        <position position="461"/>
    </location>
    <ligand>
        <name>Zn(2+)</name>
        <dbReference type="ChEBI" id="CHEBI:29105"/>
        <label>2</label>
    </ligand>
</feature>
<keyword evidence="28" id="KW-0732">Signal</keyword>
<feature type="binding site" evidence="26">
    <location>
        <position position="174"/>
    </location>
    <ligand>
        <name>Mg(2+)</name>
        <dbReference type="ChEBI" id="CHEBI:18420"/>
    </ligand>
</feature>
<gene>
    <name evidence="29" type="primary">AKP2</name>
</gene>
<dbReference type="GO" id="GO:0031214">
    <property type="term" value="P:biomineral tissue development"/>
    <property type="evidence" value="ECO:0007669"/>
    <property type="project" value="UniProtKB-KW"/>
</dbReference>
<keyword evidence="6" id="KW-0091">Biomineralization</keyword>
<evidence type="ECO:0000256" key="17">
    <source>
        <dbReference type="ARBA" id="ARBA00037828"/>
    </source>
</evidence>
<feature type="binding site" evidence="26">
    <location>
        <position position="63"/>
    </location>
    <ligand>
        <name>Mg(2+)</name>
        <dbReference type="ChEBI" id="CHEBI:18420"/>
    </ligand>
</feature>
<comment type="catalytic activity">
    <reaction evidence="24">
        <text>ADP + H2O = AMP + phosphate + H(+)</text>
        <dbReference type="Rhea" id="RHEA:61436"/>
        <dbReference type="ChEBI" id="CHEBI:15377"/>
        <dbReference type="ChEBI" id="CHEBI:15378"/>
        <dbReference type="ChEBI" id="CHEBI:43474"/>
        <dbReference type="ChEBI" id="CHEBI:456215"/>
        <dbReference type="ChEBI" id="CHEBI:456216"/>
    </reaction>
    <physiologicalReaction direction="left-to-right" evidence="24">
        <dbReference type="Rhea" id="RHEA:61437"/>
    </physiologicalReaction>
</comment>
<dbReference type="SMR" id="A0A8K1XFR7"/>
<feature type="binding site" evidence="26">
    <location>
        <position position="172"/>
    </location>
    <ligand>
        <name>Mg(2+)</name>
        <dbReference type="ChEBI" id="CHEBI:18420"/>
    </ligand>
</feature>
<evidence type="ECO:0000256" key="14">
    <source>
        <dbReference type="ARBA" id="ARBA00023288"/>
    </source>
</evidence>
<evidence type="ECO:0000256" key="6">
    <source>
        <dbReference type="ARBA" id="ARBA00022591"/>
    </source>
</evidence>
<comment type="catalytic activity">
    <reaction evidence="21">
        <text>ATP + H2O = ADP + phosphate + H(+)</text>
        <dbReference type="Rhea" id="RHEA:13065"/>
        <dbReference type="ChEBI" id="CHEBI:15377"/>
        <dbReference type="ChEBI" id="CHEBI:15378"/>
        <dbReference type="ChEBI" id="CHEBI:30616"/>
        <dbReference type="ChEBI" id="CHEBI:43474"/>
        <dbReference type="ChEBI" id="CHEBI:456216"/>
    </reaction>
    <physiologicalReaction direction="left-to-right" evidence="21">
        <dbReference type="Rhea" id="RHEA:13066"/>
    </physiologicalReaction>
</comment>
<evidence type="ECO:0000256" key="15">
    <source>
        <dbReference type="ARBA" id="ARBA00036105"/>
    </source>
</evidence>
<evidence type="ECO:0000256" key="2">
    <source>
        <dbReference type="ARBA" id="ARBA00005984"/>
    </source>
</evidence>
<feature type="signal peptide" evidence="28">
    <location>
        <begin position="1"/>
        <end position="22"/>
    </location>
</feature>
<dbReference type="Pfam" id="PF00245">
    <property type="entry name" value="Alk_phosphatase"/>
    <property type="match status" value="1"/>
</dbReference>
<evidence type="ECO:0000256" key="7">
    <source>
        <dbReference type="ARBA" id="ARBA00022622"/>
    </source>
</evidence>
<evidence type="ECO:0000256" key="25">
    <source>
        <dbReference type="PIRSR" id="PIRSR601952-1"/>
    </source>
</evidence>
<protein>
    <recommendedName>
        <fullName evidence="18">Alkaline phosphatase, tissue-nonspecific isozyme</fullName>
        <ecNumber evidence="4">3.1.3.1</ecNumber>
    </recommendedName>
    <alternativeName>
        <fullName evidence="19">Phosphoamidase</fullName>
    </alternativeName>
</protein>
<feature type="active site" description="Phosphoserine intermediate" evidence="25">
    <location>
        <position position="113"/>
    </location>
</feature>
<evidence type="ECO:0000256" key="16">
    <source>
        <dbReference type="ARBA" id="ARBA00036923"/>
    </source>
</evidence>
<dbReference type="InterPro" id="IPR017850">
    <property type="entry name" value="Alkaline_phosphatase_core_sf"/>
</dbReference>
<keyword evidence="12" id="KW-0472">Membrane</keyword>
<evidence type="ECO:0000256" key="5">
    <source>
        <dbReference type="ARBA" id="ARBA00022475"/>
    </source>
</evidence>
<dbReference type="PRINTS" id="PR00113">
    <property type="entry name" value="ALKPHPHTASE"/>
</dbReference>